<reference evidence="2 3" key="1">
    <citation type="submission" date="2021-01" db="EMBL/GenBank/DDBJ databases">
        <title>Chromosome-level genome assembly of a human fungal pathogen reveals clustering of transcriptionally co-regulated genes.</title>
        <authorList>
            <person name="Voorhies M."/>
            <person name="Cohen S."/>
            <person name="Shea T.P."/>
            <person name="Petrus S."/>
            <person name="Munoz J.F."/>
            <person name="Poplawski S."/>
            <person name="Goldman W.E."/>
            <person name="Michael T."/>
            <person name="Cuomo C.A."/>
            <person name="Sil A."/>
            <person name="Beyhan S."/>
        </authorList>
    </citation>
    <scope>NUCLEOTIDE SEQUENCE [LARGE SCALE GENOMIC DNA]</scope>
    <source>
        <strain evidence="2 3">G184AR</strain>
    </source>
</reference>
<feature type="compositionally biased region" description="Basic residues" evidence="1">
    <location>
        <begin position="66"/>
        <end position="79"/>
    </location>
</feature>
<dbReference type="Proteomes" id="UP000670092">
    <property type="component" value="Unassembled WGS sequence"/>
</dbReference>
<comment type="caution">
    <text evidence="2">The sequence shown here is derived from an EMBL/GenBank/DDBJ whole genome shotgun (WGS) entry which is preliminary data.</text>
</comment>
<dbReference type="VEuPathDB" id="FungiDB:I7I52_02197"/>
<organism evidence="2 3">
    <name type="scientific">Ajellomyces capsulatus</name>
    <name type="common">Darling's disease fungus</name>
    <name type="synonym">Histoplasma capsulatum</name>
    <dbReference type="NCBI Taxonomy" id="5037"/>
    <lineage>
        <taxon>Eukaryota</taxon>
        <taxon>Fungi</taxon>
        <taxon>Dikarya</taxon>
        <taxon>Ascomycota</taxon>
        <taxon>Pezizomycotina</taxon>
        <taxon>Eurotiomycetes</taxon>
        <taxon>Eurotiomycetidae</taxon>
        <taxon>Onygenales</taxon>
        <taxon>Ajellomycetaceae</taxon>
        <taxon>Histoplasma</taxon>
    </lineage>
</organism>
<proteinExistence type="predicted"/>
<gene>
    <name evidence="2" type="ORF">I7I52_02197</name>
</gene>
<evidence type="ECO:0000256" key="1">
    <source>
        <dbReference type="SAM" id="MobiDB-lite"/>
    </source>
</evidence>
<protein>
    <submittedName>
        <fullName evidence="2">Uncharacterized protein</fullName>
    </submittedName>
</protein>
<feature type="region of interest" description="Disordered" evidence="1">
    <location>
        <begin position="1"/>
        <end position="100"/>
    </location>
</feature>
<dbReference type="EMBL" id="JAEVHI010000001">
    <property type="protein sequence ID" value="KAG5304010.1"/>
    <property type="molecule type" value="Genomic_DNA"/>
</dbReference>
<sequence length="100" mass="11851">MLQRITHLQTLPFFTSPLPPPPLKSLYTLPNAPSSHKQPPDLLQPQSTHLRIYRPSQPPPRSANNRIHHKRPHGRYPIHHRQEREPDDKIRPPVRPRRKR</sequence>
<dbReference type="AlphaFoldDB" id="A0A8H8D6Q8"/>
<name>A0A8H8D6Q8_AJECA</name>
<feature type="compositionally biased region" description="Basic and acidic residues" evidence="1">
    <location>
        <begin position="80"/>
        <end position="91"/>
    </location>
</feature>
<evidence type="ECO:0000313" key="3">
    <source>
        <dbReference type="Proteomes" id="UP000670092"/>
    </source>
</evidence>
<evidence type="ECO:0000313" key="2">
    <source>
        <dbReference type="EMBL" id="KAG5304010.1"/>
    </source>
</evidence>
<accession>A0A8H8D6Q8</accession>